<dbReference type="Proteomes" id="UP000054270">
    <property type="component" value="Unassembled WGS sequence"/>
</dbReference>
<organism evidence="1 2">
    <name type="scientific">Hypholoma sublateritium (strain FD-334 SS-4)</name>
    <dbReference type="NCBI Taxonomy" id="945553"/>
    <lineage>
        <taxon>Eukaryota</taxon>
        <taxon>Fungi</taxon>
        <taxon>Dikarya</taxon>
        <taxon>Basidiomycota</taxon>
        <taxon>Agaricomycotina</taxon>
        <taxon>Agaricomycetes</taxon>
        <taxon>Agaricomycetidae</taxon>
        <taxon>Agaricales</taxon>
        <taxon>Agaricineae</taxon>
        <taxon>Strophariaceae</taxon>
        <taxon>Hypholoma</taxon>
    </lineage>
</organism>
<evidence type="ECO:0000313" key="1">
    <source>
        <dbReference type="EMBL" id="KJA16162.1"/>
    </source>
</evidence>
<sequence length="334" mass="36555">MEPPHIFHPLISGEMSDIMLVQQASRASPAHAFDLRDAASTTLGLIAAAEENKDKNLAYLSSDAAVFISAIWRSYLGSRSPQLWSSCELRDIIMAVTLILNSAKKLVAGGMQMHTSKFQFLAICVRMAQVEILKLNLEDRQTMTTAAFEMGAQEHAHARDNDAPQAAPEGIFDDTFSRPWVVINMIATEPELAVGLAAGVGAAAALSGADEPFRHQLPVPPLSPLAYCVLTPKPTAVAFHSRRPPLTYPFCDNNSAHLARLPQLVPRRSQSRRCPALRLVFLLARTPPDLYRAATCRSVTCSPESLWVCGLRCRSTPRQWSWDALLRAVGMGTV</sequence>
<evidence type="ECO:0000313" key="2">
    <source>
        <dbReference type="Proteomes" id="UP000054270"/>
    </source>
</evidence>
<reference evidence="2" key="1">
    <citation type="submission" date="2014-04" db="EMBL/GenBank/DDBJ databases">
        <title>Evolutionary Origins and Diversification of the Mycorrhizal Mutualists.</title>
        <authorList>
            <consortium name="DOE Joint Genome Institute"/>
            <consortium name="Mycorrhizal Genomics Consortium"/>
            <person name="Kohler A."/>
            <person name="Kuo A."/>
            <person name="Nagy L.G."/>
            <person name="Floudas D."/>
            <person name="Copeland A."/>
            <person name="Barry K.W."/>
            <person name="Cichocki N."/>
            <person name="Veneault-Fourrey C."/>
            <person name="LaButti K."/>
            <person name="Lindquist E.A."/>
            <person name="Lipzen A."/>
            <person name="Lundell T."/>
            <person name="Morin E."/>
            <person name="Murat C."/>
            <person name="Riley R."/>
            <person name="Ohm R."/>
            <person name="Sun H."/>
            <person name="Tunlid A."/>
            <person name="Henrissat B."/>
            <person name="Grigoriev I.V."/>
            <person name="Hibbett D.S."/>
            <person name="Martin F."/>
        </authorList>
    </citation>
    <scope>NUCLEOTIDE SEQUENCE [LARGE SCALE GENOMIC DNA]</scope>
    <source>
        <strain evidence="2">FD-334 SS-4</strain>
    </source>
</reference>
<protein>
    <submittedName>
        <fullName evidence="1">Uncharacterized protein</fullName>
    </submittedName>
</protein>
<keyword evidence="2" id="KW-1185">Reference proteome</keyword>
<name>A0A0D2KNH7_HYPSF</name>
<accession>A0A0D2KNH7</accession>
<dbReference type="AlphaFoldDB" id="A0A0D2KNH7"/>
<proteinExistence type="predicted"/>
<gene>
    <name evidence="1" type="ORF">HYPSUDRAFT_219585</name>
</gene>
<dbReference type="EMBL" id="KN817626">
    <property type="protein sequence ID" value="KJA16162.1"/>
    <property type="molecule type" value="Genomic_DNA"/>
</dbReference>